<proteinExistence type="predicted"/>
<accession>Q75LR3</accession>
<sequence>MRRQLEFAADRLDDDDDFLLHATKKTERIHYEAKRHASAPLPPPQP</sequence>
<reference evidence="2" key="2">
    <citation type="journal article" date="2008" name="Nucleic Acids Res.">
        <title>The rice annotation project database (RAP-DB): 2008 update.</title>
        <authorList>
            <consortium name="The rice annotation project (RAP)"/>
        </authorList>
    </citation>
    <scope>GENOME REANNOTATION</scope>
    <source>
        <strain evidence="2">cv. Nipponbare</strain>
    </source>
</reference>
<protein>
    <submittedName>
        <fullName evidence="1">Uncharacterized protein</fullName>
    </submittedName>
</protein>
<evidence type="ECO:0000313" key="1">
    <source>
        <dbReference type="EMBL" id="AAR06358.1"/>
    </source>
</evidence>
<name>Q75LR3_ORYSJ</name>
<reference evidence="2" key="1">
    <citation type="journal article" date="2005" name="Nature">
        <title>The map-based sequence of the rice genome.</title>
        <authorList>
            <consortium name="International rice genome sequencing project (IRGSP)"/>
            <person name="Matsumoto T."/>
            <person name="Wu J."/>
            <person name="Kanamori H."/>
            <person name="Katayose Y."/>
            <person name="Fujisawa M."/>
            <person name="Namiki N."/>
            <person name="Mizuno H."/>
            <person name="Yamamoto K."/>
            <person name="Antonio B.A."/>
            <person name="Baba T."/>
            <person name="Sakata K."/>
            <person name="Nagamura Y."/>
            <person name="Aoki H."/>
            <person name="Arikawa K."/>
            <person name="Arita K."/>
            <person name="Bito T."/>
            <person name="Chiden Y."/>
            <person name="Fujitsuka N."/>
            <person name="Fukunaka R."/>
            <person name="Hamada M."/>
            <person name="Harada C."/>
            <person name="Hayashi A."/>
            <person name="Hijishita S."/>
            <person name="Honda M."/>
            <person name="Hosokawa S."/>
            <person name="Ichikawa Y."/>
            <person name="Idonuma A."/>
            <person name="Iijima M."/>
            <person name="Ikeda M."/>
            <person name="Ikeno M."/>
            <person name="Ito K."/>
            <person name="Ito S."/>
            <person name="Ito T."/>
            <person name="Ito Y."/>
            <person name="Ito Y."/>
            <person name="Iwabuchi A."/>
            <person name="Kamiya K."/>
            <person name="Karasawa W."/>
            <person name="Kurita K."/>
            <person name="Katagiri S."/>
            <person name="Kikuta A."/>
            <person name="Kobayashi H."/>
            <person name="Kobayashi N."/>
            <person name="Machita K."/>
            <person name="Maehara T."/>
            <person name="Masukawa M."/>
            <person name="Mizubayashi T."/>
            <person name="Mukai Y."/>
            <person name="Nagasaki H."/>
            <person name="Nagata Y."/>
            <person name="Naito S."/>
            <person name="Nakashima M."/>
            <person name="Nakama Y."/>
            <person name="Nakamichi Y."/>
            <person name="Nakamura M."/>
            <person name="Meguro A."/>
            <person name="Negishi M."/>
            <person name="Ohta I."/>
            <person name="Ohta T."/>
            <person name="Okamoto M."/>
            <person name="Ono N."/>
            <person name="Saji S."/>
            <person name="Sakaguchi M."/>
            <person name="Sakai K."/>
            <person name="Shibata M."/>
            <person name="Shimokawa T."/>
            <person name="Song J."/>
            <person name="Takazaki Y."/>
            <person name="Terasawa K."/>
            <person name="Tsugane M."/>
            <person name="Tsuji K."/>
            <person name="Ueda S."/>
            <person name="Waki K."/>
            <person name="Yamagata H."/>
            <person name="Yamamoto M."/>
            <person name="Yamamoto S."/>
            <person name="Yamane H."/>
            <person name="Yoshiki S."/>
            <person name="Yoshihara R."/>
            <person name="Yukawa K."/>
            <person name="Zhong H."/>
            <person name="Yano M."/>
            <person name="Yuan Q."/>
            <person name="Ouyang S."/>
            <person name="Liu J."/>
            <person name="Jones K.M."/>
            <person name="Gansberger K."/>
            <person name="Moffat K."/>
            <person name="Hill J."/>
            <person name="Bera J."/>
            <person name="Fadrosh D."/>
            <person name="Jin S."/>
            <person name="Johri S."/>
            <person name="Kim M."/>
            <person name="Overton L."/>
            <person name="Reardon M."/>
            <person name="Tsitrin T."/>
            <person name="Vuong H."/>
            <person name="Weaver B."/>
            <person name="Ciecko A."/>
            <person name="Tallon L."/>
            <person name="Jackson J."/>
            <person name="Pai G."/>
            <person name="Aken S.V."/>
            <person name="Utterback T."/>
            <person name="Reidmuller S."/>
            <person name="Feldblyum T."/>
            <person name="Hsiao J."/>
            <person name="Zismann V."/>
            <person name="Iobst S."/>
            <person name="de Vazeille A.R."/>
            <person name="Buell C.R."/>
            <person name="Ying K."/>
            <person name="Li Y."/>
            <person name="Lu T."/>
            <person name="Huang Y."/>
            <person name="Zhao Q."/>
            <person name="Feng Q."/>
            <person name="Zhang L."/>
            <person name="Zhu J."/>
            <person name="Weng Q."/>
            <person name="Mu J."/>
            <person name="Lu Y."/>
            <person name="Fan D."/>
            <person name="Liu Y."/>
            <person name="Guan J."/>
            <person name="Zhang Y."/>
            <person name="Yu S."/>
            <person name="Liu X."/>
            <person name="Zhang Y."/>
            <person name="Hong G."/>
            <person name="Han B."/>
            <person name="Choisne N."/>
            <person name="Demange N."/>
            <person name="Orjeda G."/>
            <person name="Samain S."/>
            <person name="Cattolico L."/>
            <person name="Pelletier E."/>
            <person name="Couloux A."/>
            <person name="Segurens B."/>
            <person name="Wincker P."/>
            <person name="D'Hont A."/>
            <person name="Scarpelli C."/>
            <person name="Weissenbach J."/>
            <person name="Salanoubat M."/>
            <person name="Quetier F."/>
            <person name="Yu Y."/>
            <person name="Kim H.R."/>
            <person name="Rambo T."/>
            <person name="Currie J."/>
            <person name="Collura K."/>
            <person name="Luo M."/>
            <person name="Yang T."/>
            <person name="Ammiraju J.S.S."/>
            <person name="Engler F."/>
            <person name="Soderlund C."/>
            <person name="Wing R.A."/>
            <person name="Palmer L.E."/>
            <person name="de la Bastide M."/>
            <person name="Spiegel L."/>
            <person name="Nascimento L."/>
            <person name="Zutavern T."/>
            <person name="O'Shaughnessy A."/>
            <person name="Dike S."/>
            <person name="Dedhia N."/>
            <person name="Preston R."/>
            <person name="Balija V."/>
            <person name="McCombie W.R."/>
            <person name="Chow T."/>
            <person name="Chen H."/>
            <person name="Chung M."/>
            <person name="Chen C."/>
            <person name="Shaw J."/>
            <person name="Wu H."/>
            <person name="Hsiao K."/>
            <person name="Chao Y."/>
            <person name="Chu M."/>
            <person name="Cheng C."/>
            <person name="Hour A."/>
            <person name="Lee P."/>
            <person name="Lin S."/>
            <person name="Lin Y."/>
            <person name="Liou J."/>
            <person name="Liu S."/>
            <person name="Hsing Y."/>
            <person name="Raghuvanshi S."/>
            <person name="Mohanty A."/>
            <person name="Bharti A.K."/>
            <person name="Gaur A."/>
            <person name="Gupta V."/>
            <person name="Kumar D."/>
            <person name="Ravi V."/>
            <person name="Vij S."/>
            <person name="Kapur A."/>
            <person name="Khurana P."/>
            <person name="Khurana P."/>
            <person name="Khurana J.P."/>
            <person name="Tyagi A.K."/>
            <person name="Gaikwad K."/>
            <person name="Singh A."/>
            <person name="Dalal V."/>
            <person name="Srivastava S."/>
            <person name="Dixit A."/>
            <person name="Pal A.K."/>
            <person name="Ghazi I.A."/>
            <person name="Yadav M."/>
            <person name="Pandit A."/>
            <person name="Bhargava A."/>
            <person name="Sureshbabu K."/>
            <person name="Batra K."/>
            <person name="Sharma T.R."/>
            <person name="Mohapatra T."/>
            <person name="Singh N.K."/>
            <person name="Messing J."/>
            <person name="Nelson A.B."/>
            <person name="Fuks G."/>
            <person name="Kavchok S."/>
            <person name="Keizer G."/>
            <person name="Linton E."/>
            <person name="Llaca V."/>
            <person name="Song R."/>
            <person name="Tanyolac B."/>
            <person name="Young S."/>
            <person name="Ho-Il K."/>
            <person name="Hahn J.H."/>
            <person name="Sangsakoo G."/>
            <person name="Vanavichit A."/>
            <person name="de Mattos Luiz.A.T."/>
            <person name="Zimmer P.D."/>
            <person name="Malone G."/>
            <person name="Dellagostin O."/>
            <person name="de Oliveira A.C."/>
            <person name="Bevan M."/>
            <person name="Bancroft I."/>
            <person name="Minx P."/>
            <person name="Cordum H."/>
            <person name="Wilson R."/>
            <person name="Cheng Z."/>
            <person name="Jin W."/>
            <person name="Jiang J."/>
            <person name="Leong S.A."/>
            <person name="Iwama H."/>
            <person name="Gojobori T."/>
            <person name="Itoh T."/>
            <person name="Niimura Y."/>
            <person name="Fujii Y."/>
            <person name="Habara T."/>
            <person name="Sakai H."/>
            <person name="Sato Y."/>
            <person name="Wilson G."/>
            <person name="Kumar K."/>
            <person name="McCouch S."/>
            <person name="Juretic N."/>
            <person name="Hoen D."/>
            <person name="Wright S."/>
            <person name="Bruskiewich R."/>
            <person name="Bureau T."/>
            <person name="Miyao A."/>
            <person name="Hirochika H."/>
            <person name="Nishikawa T."/>
            <person name="Kadowaki K."/>
            <person name="Sugiura M."/>
            <person name="Burr B."/>
            <person name="Sasaki T."/>
        </authorList>
    </citation>
    <scope>NUCLEOTIDE SEQUENCE [LARGE SCALE GENOMIC DNA]</scope>
    <source>
        <strain evidence="2">cv. Nipponbare</strain>
    </source>
</reference>
<evidence type="ECO:0000313" key="2">
    <source>
        <dbReference type="Proteomes" id="UP000000763"/>
    </source>
</evidence>
<dbReference type="EMBL" id="AC092075">
    <property type="protein sequence ID" value="AAR06358.1"/>
    <property type="molecule type" value="Genomic_DNA"/>
</dbReference>
<dbReference type="AlphaFoldDB" id="Q75LR3"/>
<gene>
    <name evidence="1" type="primary">OSJNBa0017N12.12</name>
</gene>
<dbReference type="Proteomes" id="UP000000763">
    <property type="component" value="Chromosome 3"/>
</dbReference>
<organism evidence="1 2">
    <name type="scientific">Oryza sativa subsp. japonica</name>
    <name type="common">Rice</name>
    <dbReference type="NCBI Taxonomy" id="39947"/>
    <lineage>
        <taxon>Eukaryota</taxon>
        <taxon>Viridiplantae</taxon>
        <taxon>Streptophyta</taxon>
        <taxon>Embryophyta</taxon>
        <taxon>Tracheophyta</taxon>
        <taxon>Spermatophyta</taxon>
        <taxon>Magnoliopsida</taxon>
        <taxon>Liliopsida</taxon>
        <taxon>Poales</taxon>
        <taxon>Poaceae</taxon>
        <taxon>BOP clade</taxon>
        <taxon>Oryzoideae</taxon>
        <taxon>Oryzeae</taxon>
        <taxon>Oryzinae</taxon>
        <taxon>Oryza</taxon>
        <taxon>Oryza sativa</taxon>
    </lineage>
</organism>